<dbReference type="PANTHER" id="PTHR46312">
    <property type="entry name" value="NACHT DOMAIN-CONTAINING PROTEIN"/>
    <property type="match status" value="1"/>
</dbReference>
<evidence type="ECO:0000313" key="2">
    <source>
        <dbReference type="EMBL" id="KAJ8048267.1"/>
    </source>
</evidence>
<dbReference type="InterPro" id="IPR007111">
    <property type="entry name" value="NACHT_NTPase"/>
</dbReference>
<evidence type="ECO:0000313" key="3">
    <source>
        <dbReference type="Proteomes" id="UP001152320"/>
    </source>
</evidence>
<dbReference type="SUPFAM" id="SSF52540">
    <property type="entry name" value="P-loop containing nucleoside triphosphate hydrolases"/>
    <property type="match status" value="1"/>
</dbReference>
<proteinExistence type="predicted"/>
<dbReference type="Pfam" id="PF05729">
    <property type="entry name" value="NACHT"/>
    <property type="match status" value="1"/>
</dbReference>
<keyword evidence="3" id="KW-1185">Reference proteome</keyword>
<dbReference type="Gene3D" id="3.40.50.300">
    <property type="entry name" value="P-loop containing nucleotide triphosphate hydrolases"/>
    <property type="match status" value="1"/>
</dbReference>
<feature type="domain" description="NACHT" evidence="1">
    <location>
        <begin position="83"/>
        <end position="231"/>
    </location>
</feature>
<evidence type="ECO:0000259" key="1">
    <source>
        <dbReference type="Pfam" id="PF05729"/>
    </source>
</evidence>
<gene>
    <name evidence="2" type="ORF">HOLleu_00516</name>
</gene>
<sequence length="656" mass="75671">MDMKDKKILLITQLRNKYTNLCGGIPPVPFLRDKYNIDELFIECRIEFLEGKQRGSCDHFKWKKLKGYKEIFTDSRVKAKRRIIDGEPGYGKSILALQITNDWCQKVPPMNDVEILILLRLRQLKNMTSLFSGIKKLLLPKDSTLTDDDIKGILDNSLVMLLLDGYDEYPDRGNKDSDIEAIIRGDMLQNHDVVLMTRTSCLPLNPSVDTKRIKLTGFDDAAKLTYIKNVVTHNDLEKADKIRRFFSENLVPADLCRVPLFFVMISHMAHENKAFQNLKTVTEIFRRVVACFHSHEQIRRADANTVQSKRPATDHGQLDKVAFDGLIGDPQQITWGRDELRDKVGVDLYSEYVRIGILQEDEVFDDDAIDFKTETRFFHNVFLEWYAAHYLANEAVRPEAELEPNWKEKLHSLKSLNPRDVQYMYRYACGLNHDAALKIIQLLGECRFYGQCTLMCITEWGGSLDAIEKTVTSLCSRDVHINDRDSLLLQKSTAELLEFASERKIPISSVWLDNCLDSGSMSPWNLHFKKLNMPLPVMTTLKKLVVWEEGLVITEEVIAAILQYLSTCMGLRESWLSRCLLPRSIKVMECMSVLKERNVEVWWVPAGIKAYVLNLDSGLWEKHSDFTPITDEVYQRAASIIQGYAEWRKKRENSKP</sequence>
<dbReference type="InterPro" id="IPR027417">
    <property type="entry name" value="P-loop_NTPase"/>
</dbReference>
<organism evidence="2 3">
    <name type="scientific">Holothuria leucospilota</name>
    <name type="common">Black long sea cucumber</name>
    <name type="synonym">Mertensiothuria leucospilota</name>
    <dbReference type="NCBI Taxonomy" id="206669"/>
    <lineage>
        <taxon>Eukaryota</taxon>
        <taxon>Metazoa</taxon>
        <taxon>Echinodermata</taxon>
        <taxon>Eleutherozoa</taxon>
        <taxon>Echinozoa</taxon>
        <taxon>Holothuroidea</taxon>
        <taxon>Aspidochirotacea</taxon>
        <taxon>Aspidochirotida</taxon>
        <taxon>Holothuriidae</taxon>
        <taxon>Holothuria</taxon>
    </lineage>
</organism>
<dbReference type="OrthoDB" id="427518at2759"/>
<dbReference type="AlphaFoldDB" id="A0A9Q1HFW6"/>
<name>A0A9Q1HFW6_HOLLE</name>
<comment type="caution">
    <text evidence="2">The sequence shown here is derived from an EMBL/GenBank/DDBJ whole genome shotgun (WGS) entry which is preliminary data.</text>
</comment>
<dbReference type="Proteomes" id="UP001152320">
    <property type="component" value="Chromosome 1"/>
</dbReference>
<accession>A0A9Q1HFW6</accession>
<reference evidence="2" key="1">
    <citation type="submission" date="2021-10" db="EMBL/GenBank/DDBJ databases">
        <title>Tropical sea cucumber genome reveals ecological adaptation and Cuvierian tubules defense mechanism.</title>
        <authorList>
            <person name="Chen T."/>
        </authorList>
    </citation>
    <scope>NUCLEOTIDE SEQUENCE</scope>
    <source>
        <strain evidence="2">Nanhai2018</strain>
        <tissue evidence="2">Muscle</tissue>
    </source>
</reference>
<dbReference type="PANTHER" id="PTHR46312:SF2">
    <property type="entry name" value="NUCLEOTIDE-BINDING OLIGOMERIZATION DOMAIN-CONTAINING PROTEIN 2-LIKE"/>
    <property type="match status" value="1"/>
</dbReference>
<protein>
    <submittedName>
        <fullName evidence="2">Protein NLRC5</fullName>
    </submittedName>
</protein>
<dbReference type="EMBL" id="JAIZAY010000001">
    <property type="protein sequence ID" value="KAJ8048267.1"/>
    <property type="molecule type" value="Genomic_DNA"/>
</dbReference>